<reference evidence="2" key="1">
    <citation type="submission" date="2021-01" db="EMBL/GenBank/DDBJ databases">
        <authorList>
            <person name="Corre E."/>
            <person name="Pelletier E."/>
            <person name="Niang G."/>
            <person name="Scheremetjew M."/>
            <person name="Finn R."/>
            <person name="Kale V."/>
            <person name="Holt S."/>
            <person name="Cochrane G."/>
            <person name="Meng A."/>
            <person name="Brown T."/>
            <person name="Cohen L."/>
        </authorList>
    </citation>
    <scope>NUCLEOTIDE SEQUENCE</scope>
    <source>
        <strain evidence="2">GSO104</strain>
    </source>
</reference>
<dbReference type="PANTHER" id="PTHR21228">
    <property type="entry name" value="FAST LEU-RICH DOMAIN-CONTAINING"/>
    <property type="match status" value="1"/>
</dbReference>
<dbReference type="GO" id="GO:0000963">
    <property type="term" value="P:mitochondrial RNA processing"/>
    <property type="evidence" value="ECO:0007669"/>
    <property type="project" value="TreeGrafter"/>
</dbReference>
<organism evidence="2">
    <name type="scientific">Ditylum brightwellii</name>
    <dbReference type="NCBI Taxonomy" id="49249"/>
    <lineage>
        <taxon>Eukaryota</taxon>
        <taxon>Sar</taxon>
        <taxon>Stramenopiles</taxon>
        <taxon>Ochrophyta</taxon>
        <taxon>Bacillariophyta</taxon>
        <taxon>Mediophyceae</taxon>
        <taxon>Lithodesmiophycidae</taxon>
        <taxon>Lithodesmiales</taxon>
        <taxon>Lithodesmiaceae</taxon>
        <taxon>Ditylum</taxon>
    </lineage>
</organism>
<dbReference type="GO" id="GO:0003723">
    <property type="term" value="F:RNA binding"/>
    <property type="evidence" value="ECO:0007669"/>
    <property type="project" value="TreeGrafter"/>
</dbReference>
<feature type="region of interest" description="Disordered" evidence="1">
    <location>
        <begin position="39"/>
        <end position="64"/>
    </location>
</feature>
<dbReference type="InterPro" id="IPR050870">
    <property type="entry name" value="FAST_kinase"/>
</dbReference>
<protein>
    <recommendedName>
        <fullName evidence="3">FAST kinase leucine-rich domain-containing protein</fullName>
    </recommendedName>
</protein>
<dbReference type="SUPFAM" id="SSF48371">
    <property type="entry name" value="ARM repeat"/>
    <property type="match status" value="1"/>
</dbReference>
<gene>
    <name evidence="2" type="ORF">DBRI00130_LOCUS9441</name>
</gene>
<dbReference type="GO" id="GO:0005759">
    <property type="term" value="C:mitochondrial matrix"/>
    <property type="evidence" value="ECO:0007669"/>
    <property type="project" value="TreeGrafter"/>
</dbReference>
<evidence type="ECO:0008006" key="3">
    <source>
        <dbReference type="Google" id="ProtNLM"/>
    </source>
</evidence>
<name>A0A7S4QX98_9STRA</name>
<dbReference type="EMBL" id="HBNS01011670">
    <property type="protein sequence ID" value="CAE4596812.1"/>
    <property type="molecule type" value="Transcribed_RNA"/>
</dbReference>
<dbReference type="GO" id="GO:0035770">
    <property type="term" value="C:ribonucleoprotein granule"/>
    <property type="evidence" value="ECO:0007669"/>
    <property type="project" value="TreeGrafter"/>
</dbReference>
<evidence type="ECO:0000256" key="1">
    <source>
        <dbReference type="SAM" id="MobiDB-lite"/>
    </source>
</evidence>
<evidence type="ECO:0000313" key="2">
    <source>
        <dbReference type="EMBL" id="CAE4596812.1"/>
    </source>
</evidence>
<feature type="compositionally biased region" description="Low complexity" evidence="1">
    <location>
        <begin position="40"/>
        <end position="53"/>
    </location>
</feature>
<sequence>MESCTASSASRMLWSFTTLLSLNGYYDYNGIMKNSKINNDDSNNNVVVGNNNGNDDDEDNEATSSLTTTAFIPSSNNADNMHERQGELFHKLGGILLSSQLTPVDATYAMWAMAKASYAADMGIFDHLSEVVARGFEDDDDDDEQDKKNTLNAAVASLSVRQVSQALWACGRMIAFEDPLRDKMEFGEAIPPPYLRHAKKYASFLLSSKDKLSPKDVAQSIWALGRLKISDDSILEPFAKIAAKLSSSCNSQEIANIMWGLGTLGFDRGDIVAVLVDRITSNAQLKEECTSQEASNVMYALGQMKIHDKDAFESLSSVMMKKLSDATPQGIANALWAHEVMKISPPQGLFDCWAKKKLGIVGLIIKQDD</sequence>
<dbReference type="AlphaFoldDB" id="A0A7S4QX98"/>
<dbReference type="PANTHER" id="PTHR21228:SF40">
    <property type="entry name" value="LD45607P"/>
    <property type="match status" value="1"/>
</dbReference>
<accession>A0A7S4QX98</accession>
<proteinExistence type="predicted"/>
<dbReference type="InterPro" id="IPR016024">
    <property type="entry name" value="ARM-type_fold"/>
</dbReference>
<dbReference type="GO" id="GO:0044528">
    <property type="term" value="P:regulation of mitochondrial mRNA stability"/>
    <property type="evidence" value="ECO:0007669"/>
    <property type="project" value="TreeGrafter"/>
</dbReference>